<dbReference type="RefSeq" id="XP_012569266.1">
    <property type="nucleotide sequence ID" value="XM_012713812.2"/>
</dbReference>
<dbReference type="STRING" id="3827.A0A1S3E2G8"/>
<dbReference type="AlphaFoldDB" id="A0A1S3E2G8"/>
<feature type="transmembrane region" description="Helical" evidence="1">
    <location>
        <begin position="437"/>
        <end position="459"/>
    </location>
</feature>
<dbReference type="eggNOG" id="ENOG502QU9R">
    <property type="taxonomic scope" value="Eukaryota"/>
</dbReference>
<evidence type="ECO:0000313" key="2">
    <source>
        <dbReference type="Proteomes" id="UP000087171"/>
    </source>
</evidence>
<reference evidence="3" key="2">
    <citation type="submission" date="2025-08" db="UniProtKB">
        <authorList>
            <consortium name="RefSeq"/>
        </authorList>
    </citation>
    <scope>IDENTIFICATION</scope>
    <source>
        <tissue evidence="3">Etiolated seedlings</tissue>
    </source>
</reference>
<protein>
    <submittedName>
        <fullName evidence="3">Uncharacterized protein LOC101515361</fullName>
    </submittedName>
</protein>
<reference evidence="2" key="1">
    <citation type="journal article" date="2013" name="Nat. Biotechnol.">
        <title>Draft genome sequence of chickpea (Cicer arietinum) provides a resource for trait improvement.</title>
        <authorList>
            <person name="Varshney R.K."/>
            <person name="Song C."/>
            <person name="Saxena R.K."/>
            <person name="Azam S."/>
            <person name="Yu S."/>
            <person name="Sharpe A.G."/>
            <person name="Cannon S."/>
            <person name="Baek J."/>
            <person name="Rosen B.D."/>
            <person name="Tar'an B."/>
            <person name="Millan T."/>
            <person name="Zhang X."/>
            <person name="Ramsay L.D."/>
            <person name="Iwata A."/>
            <person name="Wang Y."/>
            <person name="Nelson W."/>
            <person name="Farmer A.D."/>
            <person name="Gaur P.M."/>
            <person name="Soderlund C."/>
            <person name="Penmetsa R.V."/>
            <person name="Xu C."/>
            <person name="Bharti A.K."/>
            <person name="He W."/>
            <person name="Winter P."/>
            <person name="Zhao S."/>
            <person name="Hane J.K."/>
            <person name="Carrasquilla-Garcia N."/>
            <person name="Condie J.A."/>
            <person name="Upadhyaya H.D."/>
            <person name="Luo M.C."/>
            <person name="Thudi M."/>
            <person name="Gowda C.L."/>
            <person name="Singh N.P."/>
            <person name="Lichtenzveig J."/>
            <person name="Gali K.K."/>
            <person name="Rubio J."/>
            <person name="Nadarajan N."/>
            <person name="Dolezel J."/>
            <person name="Bansal K.C."/>
            <person name="Xu X."/>
            <person name="Edwards D."/>
            <person name="Zhang G."/>
            <person name="Kahl G."/>
            <person name="Gil J."/>
            <person name="Singh K.B."/>
            <person name="Datta S.K."/>
            <person name="Jackson S.A."/>
            <person name="Wang J."/>
            <person name="Cook D.R."/>
        </authorList>
    </citation>
    <scope>NUCLEOTIDE SEQUENCE [LARGE SCALE GENOMIC DNA]</scope>
    <source>
        <strain evidence="2">cv. CDC Frontier</strain>
    </source>
</reference>
<dbReference type="PANTHER" id="PTHR35694:SF1">
    <property type="entry name" value="DENEDDYLASE"/>
    <property type="match status" value="1"/>
</dbReference>
<name>A0A1S3E2G8_CICAR</name>
<keyword evidence="1" id="KW-1133">Transmembrane helix</keyword>
<keyword evidence="2" id="KW-1185">Reference proteome</keyword>
<accession>A0A1S3E2G8</accession>
<dbReference type="PaxDb" id="3827-XP_004485849.1"/>
<dbReference type="OrthoDB" id="1894747at2759"/>
<dbReference type="GeneID" id="101515361"/>
<dbReference type="KEGG" id="cam:101515361"/>
<dbReference type="PANTHER" id="PTHR35694">
    <property type="entry name" value="DENEDDYLASE"/>
    <property type="match status" value="1"/>
</dbReference>
<evidence type="ECO:0000256" key="1">
    <source>
        <dbReference type="SAM" id="Phobius"/>
    </source>
</evidence>
<evidence type="ECO:0000313" key="3">
    <source>
        <dbReference type="RefSeq" id="XP_012569266.1"/>
    </source>
</evidence>
<proteinExistence type="predicted"/>
<organism evidence="2 3">
    <name type="scientific">Cicer arietinum</name>
    <name type="common">Chickpea</name>
    <name type="synonym">Garbanzo</name>
    <dbReference type="NCBI Taxonomy" id="3827"/>
    <lineage>
        <taxon>Eukaryota</taxon>
        <taxon>Viridiplantae</taxon>
        <taxon>Streptophyta</taxon>
        <taxon>Embryophyta</taxon>
        <taxon>Tracheophyta</taxon>
        <taxon>Spermatophyta</taxon>
        <taxon>Magnoliopsida</taxon>
        <taxon>eudicotyledons</taxon>
        <taxon>Gunneridae</taxon>
        <taxon>Pentapetalae</taxon>
        <taxon>rosids</taxon>
        <taxon>fabids</taxon>
        <taxon>Fabales</taxon>
        <taxon>Fabaceae</taxon>
        <taxon>Papilionoideae</taxon>
        <taxon>50 kb inversion clade</taxon>
        <taxon>NPAAA clade</taxon>
        <taxon>Hologalegina</taxon>
        <taxon>IRL clade</taxon>
        <taxon>Cicereae</taxon>
        <taxon>Cicer</taxon>
    </lineage>
</organism>
<keyword evidence="1" id="KW-0472">Membrane</keyword>
<sequence length="636" mass="70876">MKCPAQQEGTQHFSLSLSPMATAMATVATSTTSLFTPFVPLRSNSKFSLFFPTLHFPNSKYSIFVLSCSPPKTIPVTEQQVLKAIADSSDQKRLPCVRTFENDLSQLTLVGAVDFRQAVTAAAADGGEVASEHIDASMDAMVVETVFPASSSDHGTVSTRLFLPARKVKEKAAKLRKSLSQDMFSNTTSRNVLAMTFRQVVLEQIWNFDLIVFQPGEERKMEDLENPREVPASFTLSSSDEYLMSVLAEVVCISALQNTQRQFLDKSQGGSRSGFFRWFQKPERIQSKDSAVILHKLFEDEIVENAKSLLDNYHLMKDGLKPVKIKSGPFWWKPSCYEKLEKIGGSDFSAWTSEYVPVYRLEVDTKIMGDAKFQGWKKSSDNRWEVLLTHSQMVSLAETLDMYYVDPYSLPDKDLSCGVVAEYVNVSSRKGSYLSKFLSVTLATGMFLVAISALGQFWLPRLSKERKHPVEHRSLPTSEVNIMHDILDATKVEEFCVPAVAKVKDAFGWSDEIKVDGIGAWIGELPAYLRGDGVDTLSTSSEDIDADVKVSMQDIASYQVVFSSEGKIVGFQPLSRVAVNQWADNPLARELYGGKKLSPGIIEPGLRVLLPEKVIVVELLMSVKPDVYFAMARPYQ</sequence>
<gene>
    <name evidence="3" type="primary">LOC101515361</name>
</gene>
<keyword evidence="1" id="KW-0812">Transmembrane</keyword>
<dbReference type="Proteomes" id="UP000087171">
    <property type="component" value="Chromosome Ca1"/>
</dbReference>